<accession>A0A499USA3</accession>
<feature type="compositionally biased region" description="Gly residues" evidence="1">
    <location>
        <begin position="69"/>
        <end position="79"/>
    </location>
</feature>
<dbReference type="EMBL" id="AP019620">
    <property type="protein sequence ID" value="BBJ40121.1"/>
    <property type="molecule type" value="Genomic_DNA"/>
</dbReference>
<evidence type="ECO:0000313" key="2">
    <source>
        <dbReference type="EMBL" id="BBJ40121.1"/>
    </source>
</evidence>
<proteinExistence type="predicted"/>
<reference evidence="2 3" key="1">
    <citation type="journal article" date="2020" name="Int. J. Syst. Evol. Microbiol.">
        <title>Reclassification of Streptomyces castelarensis and Streptomyces sporoclivatus as later heterotypic synonyms of Streptomyces antimycoticus.</title>
        <authorList>
            <person name="Komaki H."/>
            <person name="Tamura T."/>
        </authorList>
    </citation>
    <scope>NUCLEOTIDE SEQUENCE [LARGE SCALE GENOMIC DNA]</scope>
    <source>
        <strain evidence="2 3">NBRC 100767</strain>
    </source>
</reference>
<dbReference type="AlphaFoldDB" id="A0A499USA3"/>
<gene>
    <name evidence="2" type="ORF">SSPO_028390</name>
</gene>
<evidence type="ECO:0000313" key="3">
    <source>
        <dbReference type="Proteomes" id="UP000463951"/>
    </source>
</evidence>
<sequence>MLGGGGQRRDGALVADRAQALDAGAGDRPVAVTGSQLPFQRGDQGRYGLGGPQLHQQPDRVQGVRGAQRVGGQGGGGPRGARIAEAGQHPGGGRTAGRLTVVEQEDKGFEGPAVSCAAEHEGGRLTRPQRLLRRDQDAGQLFARGGGALAYEREQRGMGRRFLRG</sequence>
<name>A0A499USA3_9ACTN</name>
<feature type="region of interest" description="Disordered" evidence="1">
    <location>
        <begin position="22"/>
        <end position="96"/>
    </location>
</feature>
<protein>
    <submittedName>
        <fullName evidence="2">Uncharacterized protein</fullName>
    </submittedName>
</protein>
<dbReference type="Proteomes" id="UP000463951">
    <property type="component" value="Chromosome"/>
</dbReference>
<evidence type="ECO:0000256" key="1">
    <source>
        <dbReference type="SAM" id="MobiDB-lite"/>
    </source>
</evidence>
<organism evidence="2 3">
    <name type="scientific">Streptomyces antimycoticus</name>
    <dbReference type="NCBI Taxonomy" id="68175"/>
    <lineage>
        <taxon>Bacteria</taxon>
        <taxon>Bacillati</taxon>
        <taxon>Actinomycetota</taxon>
        <taxon>Actinomycetes</taxon>
        <taxon>Kitasatosporales</taxon>
        <taxon>Streptomycetaceae</taxon>
        <taxon>Streptomyces</taxon>
        <taxon>Streptomyces violaceusniger group</taxon>
    </lineage>
</organism>